<accession>A0A8H6Q4N3</accession>
<evidence type="ECO:0000313" key="5">
    <source>
        <dbReference type="Proteomes" id="UP000662466"/>
    </source>
</evidence>
<dbReference type="Proteomes" id="UP000630445">
    <property type="component" value="Unassembled WGS sequence"/>
</dbReference>
<protein>
    <recommendedName>
        <fullName evidence="6">RBP protein</fullName>
    </recommendedName>
</protein>
<dbReference type="EMBL" id="JACBAF010002163">
    <property type="protein sequence ID" value="KAF7165607.1"/>
    <property type="molecule type" value="Genomic_DNA"/>
</dbReference>
<dbReference type="EMBL" id="JACBAD010001946">
    <property type="protein sequence ID" value="KAF7126145.1"/>
    <property type="molecule type" value="Genomic_DNA"/>
</dbReference>
<dbReference type="AlphaFoldDB" id="A0A8H6Q4N3"/>
<organism evidence="3 5">
    <name type="scientific">Aspergillus hiratsukae</name>
    <dbReference type="NCBI Taxonomy" id="1194566"/>
    <lineage>
        <taxon>Eukaryota</taxon>
        <taxon>Fungi</taxon>
        <taxon>Dikarya</taxon>
        <taxon>Ascomycota</taxon>
        <taxon>Pezizomycotina</taxon>
        <taxon>Eurotiomycetes</taxon>
        <taxon>Eurotiomycetidae</taxon>
        <taxon>Eurotiales</taxon>
        <taxon>Aspergillaceae</taxon>
        <taxon>Aspergillus</taxon>
        <taxon>Aspergillus subgen. Fumigati</taxon>
    </lineage>
</organism>
<evidence type="ECO:0000313" key="3">
    <source>
        <dbReference type="EMBL" id="KAF7165607.1"/>
    </source>
</evidence>
<reference evidence="3" key="1">
    <citation type="submission" date="2020-06" db="EMBL/GenBank/DDBJ databases">
        <title>Draft genome sequences of strains closely related to Aspergillus parafelis and Aspergillus hiratsukae.</title>
        <authorList>
            <person name="Dos Santos R.A.C."/>
            <person name="Rivero-Menendez O."/>
            <person name="Steenwyk J.L."/>
            <person name="Mead M.E."/>
            <person name="Goldman G.H."/>
            <person name="Alastruey-Izquierdo A."/>
            <person name="Rokas A."/>
        </authorList>
    </citation>
    <scope>NUCLEOTIDE SEQUENCE</scope>
    <source>
        <strain evidence="2">CNM-CM5793</strain>
        <strain evidence="3">CNM-CM6106</strain>
    </source>
</reference>
<comment type="caution">
    <text evidence="3">The sequence shown here is derived from an EMBL/GenBank/DDBJ whole genome shotgun (WGS) entry which is preliminary data.</text>
</comment>
<name>A0A8H6Q4N3_9EURO</name>
<feature type="region of interest" description="Disordered" evidence="1">
    <location>
        <begin position="1"/>
        <end position="20"/>
    </location>
</feature>
<proteinExistence type="predicted"/>
<evidence type="ECO:0000313" key="4">
    <source>
        <dbReference type="Proteomes" id="UP000630445"/>
    </source>
</evidence>
<evidence type="ECO:0000313" key="2">
    <source>
        <dbReference type="EMBL" id="KAF7126145.1"/>
    </source>
</evidence>
<evidence type="ECO:0008006" key="6">
    <source>
        <dbReference type="Google" id="ProtNLM"/>
    </source>
</evidence>
<evidence type="ECO:0000256" key="1">
    <source>
        <dbReference type="SAM" id="MobiDB-lite"/>
    </source>
</evidence>
<gene>
    <name evidence="2" type="ORF">CNMCM5793_002567</name>
    <name evidence="3" type="ORF">CNMCM6106_001688</name>
</gene>
<keyword evidence="4" id="KW-1185">Reference proteome</keyword>
<sequence>MQAISNLPVHPLTMDQPPPSKIITDNAGKNWYTWELTETERSHIASMLETTAPITLRGNIMNREREQCRNCGKHSGLDDLVHNALYGGIHSKEFMFDVLQNGPKGPSPAHSLVCSGCGNLHDQSFWWPPHLASWDE</sequence>
<dbReference type="Proteomes" id="UP000662466">
    <property type="component" value="Unassembled WGS sequence"/>
</dbReference>
<dbReference type="OrthoDB" id="5271370at2759"/>